<organism evidence="3 4">
    <name type="scientific">Mycolicibacterium goodii</name>
    <name type="common">Mycobacterium goodii</name>
    <dbReference type="NCBI Taxonomy" id="134601"/>
    <lineage>
        <taxon>Bacteria</taxon>
        <taxon>Bacillati</taxon>
        <taxon>Actinomycetota</taxon>
        <taxon>Actinomycetes</taxon>
        <taxon>Mycobacteriales</taxon>
        <taxon>Mycobacteriaceae</taxon>
        <taxon>Mycolicibacterium</taxon>
    </lineage>
</organism>
<feature type="region of interest" description="Disordered" evidence="1">
    <location>
        <begin position="39"/>
        <end position="66"/>
    </location>
</feature>
<accession>A0A0K0X3S7</accession>
<reference evidence="3 4" key="1">
    <citation type="submission" date="2015-07" db="EMBL/GenBank/DDBJ databases">
        <title>Complete genome sequence of Mycobacterium goodii X7B, a facultative thermophilic biodesulfurizing bacterium.</title>
        <authorList>
            <person name="Yu B."/>
            <person name="Li F."/>
            <person name="Xu P."/>
        </authorList>
    </citation>
    <scope>NUCLEOTIDE SEQUENCE [LARGE SCALE GENOMIC DNA]</scope>
    <source>
        <strain evidence="3 4">X7B</strain>
    </source>
</reference>
<dbReference type="KEGG" id="mgo:AFA91_09700"/>
<dbReference type="InterPro" id="IPR029069">
    <property type="entry name" value="HotDog_dom_sf"/>
</dbReference>
<dbReference type="PATRIC" id="fig|134601.6.peg.2022"/>
<feature type="domain" description="FAS1-like dehydratase" evidence="2">
    <location>
        <begin position="32"/>
        <end position="129"/>
    </location>
</feature>
<gene>
    <name evidence="3" type="ORF">AFA91_09700</name>
</gene>
<evidence type="ECO:0000313" key="3">
    <source>
        <dbReference type="EMBL" id="AKS32099.1"/>
    </source>
</evidence>
<evidence type="ECO:0000313" key="4">
    <source>
        <dbReference type="Proteomes" id="UP000062255"/>
    </source>
</evidence>
<dbReference type="Pfam" id="PF13452">
    <property type="entry name" value="FAS1_DH_region"/>
    <property type="match status" value="1"/>
</dbReference>
<evidence type="ECO:0000259" key="2">
    <source>
        <dbReference type="Pfam" id="PF13452"/>
    </source>
</evidence>
<dbReference type="Proteomes" id="UP000062255">
    <property type="component" value="Chromosome"/>
</dbReference>
<dbReference type="EMBL" id="CP012150">
    <property type="protein sequence ID" value="AKS32099.1"/>
    <property type="molecule type" value="Genomic_DNA"/>
</dbReference>
<dbReference type="Gene3D" id="3.10.129.10">
    <property type="entry name" value="Hotdog Thioesterase"/>
    <property type="match status" value="1"/>
</dbReference>
<dbReference type="AlphaFoldDB" id="A0A0K0X3S7"/>
<dbReference type="SUPFAM" id="SSF54637">
    <property type="entry name" value="Thioesterase/thiol ester dehydrase-isomerase"/>
    <property type="match status" value="1"/>
</dbReference>
<sequence length="146" mass="16129">MTTSTGEFHLEAGQIAAMERSFGGEAFYRDGAVAPLTFSQASAHEDPQSPLRPHPGRPWGAAAVSGDSGEGWLHAEQHFEYRSHPTAGECLRWRRRPGDSWTKNGSTGALHFREEITEFVDRADQVVITSRIVRVRQVPSVNRNGS</sequence>
<dbReference type="STRING" id="134601.AFA91_09700"/>
<evidence type="ECO:0000256" key="1">
    <source>
        <dbReference type="SAM" id="MobiDB-lite"/>
    </source>
</evidence>
<dbReference type="InterPro" id="IPR039569">
    <property type="entry name" value="FAS1-like_DH_region"/>
</dbReference>
<proteinExistence type="predicted"/>
<protein>
    <recommendedName>
        <fullName evidence="2">FAS1-like dehydratase domain-containing protein</fullName>
    </recommendedName>
</protein>
<name>A0A0K0X3S7_MYCGD</name>